<keyword evidence="1" id="KW-0238">DNA-binding</keyword>
<protein>
    <submittedName>
        <fullName evidence="3">Anaerobic benzoate catabolism transcriptional regulator</fullName>
    </submittedName>
</protein>
<dbReference type="SMART" id="SM00530">
    <property type="entry name" value="HTH_XRE"/>
    <property type="match status" value="1"/>
</dbReference>
<dbReference type="PROSITE" id="PS50943">
    <property type="entry name" value="HTH_CROC1"/>
    <property type="match status" value="1"/>
</dbReference>
<dbReference type="Pfam" id="PF00717">
    <property type="entry name" value="Peptidase_S24"/>
    <property type="match status" value="1"/>
</dbReference>
<dbReference type="SUPFAM" id="SSF47413">
    <property type="entry name" value="lambda repressor-like DNA-binding domains"/>
    <property type="match status" value="1"/>
</dbReference>
<evidence type="ECO:0000313" key="3">
    <source>
        <dbReference type="EMBL" id="OPX47013.1"/>
    </source>
</evidence>
<gene>
    <name evidence="3" type="ORF">CLTHE_22510</name>
</gene>
<reference evidence="3 4" key="1">
    <citation type="submission" date="2016-02" db="EMBL/GenBank/DDBJ databases">
        <title>Genome sequence of Clostridium thermobutyricum DSM 4928.</title>
        <authorList>
            <person name="Poehlein A."/>
            <person name="Daniel R."/>
        </authorList>
    </citation>
    <scope>NUCLEOTIDE SEQUENCE [LARGE SCALE GENOMIC DNA]</scope>
    <source>
        <strain evidence="3 4">DSM 4928</strain>
    </source>
</reference>
<accession>A0A1V4ST95</accession>
<dbReference type="PANTHER" id="PTHR46558">
    <property type="entry name" value="TRACRIPTIONAL REGULATORY PROTEIN-RELATED-RELATED"/>
    <property type="match status" value="1"/>
</dbReference>
<dbReference type="Gene3D" id="2.10.109.10">
    <property type="entry name" value="Umud Fragment, subunit A"/>
    <property type="match status" value="1"/>
</dbReference>
<dbReference type="Pfam" id="PF01381">
    <property type="entry name" value="HTH_3"/>
    <property type="match status" value="1"/>
</dbReference>
<dbReference type="InterPro" id="IPR010982">
    <property type="entry name" value="Lambda_DNA-bd_dom_sf"/>
</dbReference>
<dbReference type="EMBL" id="LTAY01000059">
    <property type="protein sequence ID" value="OPX47013.1"/>
    <property type="molecule type" value="Genomic_DNA"/>
</dbReference>
<dbReference type="InterPro" id="IPR001387">
    <property type="entry name" value="Cro/C1-type_HTH"/>
</dbReference>
<dbReference type="CDD" id="cd00093">
    <property type="entry name" value="HTH_XRE"/>
    <property type="match status" value="1"/>
</dbReference>
<dbReference type="PANTHER" id="PTHR46558:SF3">
    <property type="entry name" value="TRANSCRIPTIONAL REGULATOR"/>
    <property type="match status" value="1"/>
</dbReference>
<dbReference type="RefSeq" id="WP_080023506.1">
    <property type="nucleotide sequence ID" value="NZ_LTAY01000059.1"/>
</dbReference>
<dbReference type="OrthoDB" id="14949at2"/>
<dbReference type="GO" id="GO:0003677">
    <property type="term" value="F:DNA binding"/>
    <property type="evidence" value="ECO:0007669"/>
    <property type="project" value="UniProtKB-KW"/>
</dbReference>
<evidence type="ECO:0000313" key="4">
    <source>
        <dbReference type="Proteomes" id="UP000191448"/>
    </source>
</evidence>
<dbReference type="Proteomes" id="UP000191448">
    <property type="component" value="Unassembled WGS sequence"/>
</dbReference>
<dbReference type="AlphaFoldDB" id="A0A1V4ST95"/>
<evidence type="ECO:0000259" key="2">
    <source>
        <dbReference type="PROSITE" id="PS50943"/>
    </source>
</evidence>
<dbReference type="SUPFAM" id="SSF51306">
    <property type="entry name" value="LexA/Signal peptidase"/>
    <property type="match status" value="1"/>
</dbReference>
<dbReference type="Gene3D" id="1.10.260.40">
    <property type="entry name" value="lambda repressor-like DNA-binding domains"/>
    <property type="match status" value="1"/>
</dbReference>
<organism evidence="3 4">
    <name type="scientific">Clostridium thermobutyricum DSM 4928</name>
    <dbReference type="NCBI Taxonomy" id="1121339"/>
    <lineage>
        <taxon>Bacteria</taxon>
        <taxon>Bacillati</taxon>
        <taxon>Bacillota</taxon>
        <taxon>Clostridia</taxon>
        <taxon>Eubacteriales</taxon>
        <taxon>Clostridiaceae</taxon>
        <taxon>Clostridium</taxon>
    </lineage>
</organism>
<dbReference type="InterPro" id="IPR015927">
    <property type="entry name" value="Peptidase_S24_S26A/B/C"/>
</dbReference>
<name>A0A1V4ST95_9CLOT</name>
<sequence>MSRVGERIKEARLKSNMTQKALAKKLGVAEKYINEVELGRKVAQESFIDRAAKILKADLNDISMVVTDKELMDERKAASNFKPQKTKVEKNDVWENAFSSVLRNVPIYDYNLKNVLGHKELPIHSNKVEGYPQDKVLYIKIQDDEMSGFRMLEGDLVFAHLVSELNSNGFFLVNHKGENKIREIKRLDNSKVLLMSNRGGLMTETVEVKNLQVIAKLDRIEINL</sequence>
<comment type="caution">
    <text evidence="3">The sequence shown here is derived from an EMBL/GenBank/DDBJ whole genome shotgun (WGS) entry which is preliminary data.</text>
</comment>
<evidence type="ECO:0000256" key="1">
    <source>
        <dbReference type="ARBA" id="ARBA00023125"/>
    </source>
</evidence>
<proteinExistence type="predicted"/>
<dbReference type="InterPro" id="IPR036286">
    <property type="entry name" value="LexA/Signal_pep-like_sf"/>
</dbReference>
<feature type="domain" description="HTH cro/C1-type" evidence="2">
    <location>
        <begin position="8"/>
        <end position="62"/>
    </location>
</feature>